<evidence type="ECO:0000256" key="1">
    <source>
        <dbReference type="SAM" id="MobiDB-lite"/>
    </source>
</evidence>
<accession>A0ABR4NGA5</accession>
<comment type="caution">
    <text evidence="2">The sequence shown here is derived from an EMBL/GenBank/DDBJ whole genome shotgun (WGS) entry which is preliminary data.</text>
</comment>
<dbReference type="EMBL" id="JADGIZ020000006">
    <property type="protein sequence ID" value="KAL2918568.1"/>
    <property type="molecule type" value="Genomic_DNA"/>
</dbReference>
<sequence>MLFALPKTNLGGGEQLAEEVEEAEEAEEVEEVEEVEDMGTDRSVRSGKFKTRTHSQALPRLRAHMVYPHDPQA</sequence>
<organism evidence="2 3">
    <name type="scientific">Polyrhizophydium stewartii</name>
    <dbReference type="NCBI Taxonomy" id="2732419"/>
    <lineage>
        <taxon>Eukaryota</taxon>
        <taxon>Fungi</taxon>
        <taxon>Fungi incertae sedis</taxon>
        <taxon>Chytridiomycota</taxon>
        <taxon>Chytridiomycota incertae sedis</taxon>
        <taxon>Chytridiomycetes</taxon>
        <taxon>Rhizophydiales</taxon>
        <taxon>Rhizophydiales incertae sedis</taxon>
        <taxon>Polyrhizophydium</taxon>
    </lineage>
</organism>
<evidence type="ECO:0000313" key="2">
    <source>
        <dbReference type="EMBL" id="KAL2918568.1"/>
    </source>
</evidence>
<gene>
    <name evidence="2" type="ORF">HK105_201969</name>
</gene>
<feature type="compositionally biased region" description="Acidic residues" evidence="1">
    <location>
        <begin position="23"/>
        <end position="38"/>
    </location>
</feature>
<evidence type="ECO:0000313" key="3">
    <source>
        <dbReference type="Proteomes" id="UP001527925"/>
    </source>
</evidence>
<name>A0ABR4NGA5_9FUNG</name>
<dbReference type="Proteomes" id="UP001527925">
    <property type="component" value="Unassembled WGS sequence"/>
</dbReference>
<feature type="region of interest" description="Disordered" evidence="1">
    <location>
        <begin position="23"/>
        <end position="56"/>
    </location>
</feature>
<proteinExistence type="predicted"/>
<keyword evidence="3" id="KW-1185">Reference proteome</keyword>
<protein>
    <submittedName>
        <fullName evidence="2">Uncharacterized protein</fullName>
    </submittedName>
</protein>
<reference evidence="2 3" key="1">
    <citation type="submission" date="2023-09" db="EMBL/GenBank/DDBJ databases">
        <title>Pangenome analysis of Batrachochytrium dendrobatidis and related Chytrids.</title>
        <authorList>
            <person name="Yacoub M.N."/>
            <person name="Stajich J.E."/>
            <person name="James T.Y."/>
        </authorList>
    </citation>
    <scope>NUCLEOTIDE SEQUENCE [LARGE SCALE GENOMIC DNA]</scope>
    <source>
        <strain evidence="2 3">JEL0888</strain>
    </source>
</reference>